<protein>
    <submittedName>
        <fullName evidence="7">Galactosyldiacylglycerol synthase</fullName>
    </submittedName>
</protein>
<evidence type="ECO:0000256" key="4">
    <source>
        <dbReference type="ARBA" id="ARBA00022679"/>
    </source>
</evidence>
<comment type="similarity">
    <text evidence="2">Belongs to the glycosyltransferase 28 family.</text>
</comment>
<reference evidence="7 8" key="1">
    <citation type="submission" date="2018-02" db="EMBL/GenBank/DDBJ databases">
        <authorList>
            <person name="Cohen D.B."/>
            <person name="Kent A.D."/>
        </authorList>
    </citation>
    <scope>NUCLEOTIDE SEQUENCE [LARGE SCALE GENOMIC DNA]</scope>
    <source>
        <strain evidence="7">1</strain>
    </source>
</reference>
<dbReference type="GO" id="GO:0016758">
    <property type="term" value="F:hexosyltransferase activity"/>
    <property type="evidence" value="ECO:0007669"/>
    <property type="project" value="InterPro"/>
</dbReference>
<dbReference type="EMBL" id="LT985188">
    <property type="protein sequence ID" value="SPD88603.1"/>
    <property type="molecule type" value="Genomic_DNA"/>
</dbReference>
<dbReference type="RefSeq" id="WP_105187074.1">
    <property type="nucleotide sequence ID" value="NZ_BAAAGO010000009.1"/>
</dbReference>
<feature type="domain" description="Diacylglycerol glucosyltransferase N-terminal" evidence="6">
    <location>
        <begin position="21"/>
        <end position="184"/>
    </location>
</feature>
<gene>
    <name evidence="7" type="ORF">MPLG2_3573</name>
</gene>
<dbReference type="InterPro" id="IPR050519">
    <property type="entry name" value="Glycosyltransf_28_UgtP"/>
</dbReference>
<comment type="subcellular location">
    <subcellularLocation>
        <location evidence="1">Membrane</location>
    </subcellularLocation>
</comment>
<evidence type="ECO:0000313" key="7">
    <source>
        <dbReference type="EMBL" id="SPD88603.1"/>
    </source>
</evidence>
<evidence type="ECO:0000259" key="5">
    <source>
        <dbReference type="Pfam" id="PF04101"/>
    </source>
</evidence>
<evidence type="ECO:0000313" key="8">
    <source>
        <dbReference type="Proteomes" id="UP000238164"/>
    </source>
</evidence>
<dbReference type="Gene3D" id="3.40.50.2000">
    <property type="entry name" value="Glycogen Phosphorylase B"/>
    <property type="match status" value="2"/>
</dbReference>
<dbReference type="Pfam" id="PF06925">
    <property type="entry name" value="MGDG_synth"/>
    <property type="match status" value="1"/>
</dbReference>
<dbReference type="AlphaFoldDB" id="A0A2N9JM03"/>
<feature type="domain" description="Glycosyl transferase family 28 C-terminal" evidence="5">
    <location>
        <begin position="211"/>
        <end position="365"/>
    </location>
</feature>
<dbReference type="OrthoDB" id="9810950at2"/>
<dbReference type="PANTHER" id="PTHR43025:SF3">
    <property type="entry name" value="MONOGALACTOSYLDIACYLGLYCEROL SYNTHASE 1, CHLOROPLASTIC"/>
    <property type="match status" value="1"/>
</dbReference>
<dbReference type="GO" id="GO:0009247">
    <property type="term" value="P:glycolipid biosynthetic process"/>
    <property type="evidence" value="ECO:0007669"/>
    <property type="project" value="InterPro"/>
</dbReference>
<accession>A0A2N9JM03</accession>
<keyword evidence="8" id="KW-1185">Reference proteome</keyword>
<keyword evidence="3" id="KW-0328">Glycosyltransferase</keyword>
<dbReference type="Pfam" id="PF04101">
    <property type="entry name" value="Glyco_tran_28_C"/>
    <property type="match status" value="1"/>
</dbReference>
<dbReference type="InterPro" id="IPR009695">
    <property type="entry name" value="Diacylglyc_glucosyltr_N"/>
</dbReference>
<dbReference type="GO" id="GO:0016020">
    <property type="term" value="C:membrane"/>
    <property type="evidence" value="ECO:0007669"/>
    <property type="project" value="UniProtKB-SubCell"/>
</dbReference>
<evidence type="ECO:0000256" key="2">
    <source>
        <dbReference type="ARBA" id="ARBA00006962"/>
    </source>
</evidence>
<keyword evidence="4" id="KW-0808">Transferase</keyword>
<organism evidence="7 8">
    <name type="scientific">Micropruina glycogenica</name>
    <dbReference type="NCBI Taxonomy" id="75385"/>
    <lineage>
        <taxon>Bacteria</taxon>
        <taxon>Bacillati</taxon>
        <taxon>Actinomycetota</taxon>
        <taxon>Actinomycetes</taxon>
        <taxon>Propionibacteriales</taxon>
        <taxon>Nocardioidaceae</taxon>
        <taxon>Micropruina</taxon>
    </lineage>
</organism>
<evidence type="ECO:0000259" key="6">
    <source>
        <dbReference type="Pfam" id="PF06925"/>
    </source>
</evidence>
<dbReference type="KEGG" id="mgg:MPLG2_3573"/>
<evidence type="ECO:0000256" key="3">
    <source>
        <dbReference type="ARBA" id="ARBA00022676"/>
    </source>
</evidence>
<proteinExistence type="inferred from homology"/>
<dbReference type="SUPFAM" id="SSF53756">
    <property type="entry name" value="UDP-Glycosyltransferase/glycogen phosphorylase"/>
    <property type="match status" value="1"/>
</dbReference>
<name>A0A2N9JM03_9ACTN</name>
<evidence type="ECO:0000256" key="1">
    <source>
        <dbReference type="ARBA" id="ARBA00004370"/>
    </source>
</evidence>
<dbReference type="Proteomes" id="UP000238164">
    <property type="component" value="Chromosome 1"/>
</dbReference>
<dbReference type="InterPro" id="IPR007235">
    <property type="entry name" value="Glyco_trans_28_C"/>
</dbReference>
<dbReference type="PANTHER" id="PTHR43025">
    <property type="entry name" value="MONOGALACTOSYLDIACYLGLYCEROL SYNTHASE"/>
    <property type="match status" value="1"/>
</dbReference>
<sequence length="384" mass="42648">MAEPSGRKRVLFLFSDTGGGHRSATNAMIEAMGLEFPDTFDCKMVDVFRDYLPAPLRYAPEIYPPMTKFPETWAISYRTTDGKRRSRAVIRLLFPYVARSIRRLYRENPADIIVSVHPLVNTAMLRTMKKHPTPFMTVVTDMVTTHAFWFDRRADLVVVPTDEAREVAIEYGIPAGNVRVVGLPTAERFRVPPADPMAFRDAEGWRRDLPVILVVGGGDGMGPMEAVVKAINEAEPNATLVAICGRNEALQERLRALPWTMPHHIYGFTSQMPEFMAASDMLVTKAGPGTISEGFIAGLPLVIYSRLPGQEDGNVQYVVDQKAGVWAPRPHQVVEAVRRWVNDPAARQAASEASRRVAKPNAARQIAQIIADRVGVFSPARRSA</sequence>